<name>A0A135TSD5_9PEZI</name>
<proteinExistence type="predicted"/>
<accession>A0A135TSD5</accession>
<evidence type="ECO:0000313" key="1">
    <source>
        <dbReference type="EMBL" id="KXH51045.1"/>
    </source>
</evidence>
<keyword evidence="2" id="KW-1185">Reference proteome</keyword>
<feature type="non-terminal residue" evidence="1">
    <location>
        <position position="1"/>
    </location>
</feature>
<dbReference type="AlphaFoldDB" id="A0A135TSD5"/>
<protein>
    <submittedName>
        <fullName evidence="1">Uncharacterized protein</fullName>
    </submittedName>
</protein>
<dbReference type="EMBL" id="JEMN01001034">
    <property type="protein sequence ID" value="KXH51045.1"/>
    <property type="molecule type" value="Genomic_DNA"/>
</dbReference>
<dbReference type="Proteomes" id="UP000070054">
    <property type="component" value="Unassembled WGS sequence"/>
</dbReference>
<sequence length="275" mass="29554">AKDVDQPGGRTQNLLIARISQLLARGLEGIVVRRLAIGPTGLGKIQVELLDGRHRQIGVHEGEETGLRGCCEKRLVVESQENSAKSFSRAWMQIFSRWGPAGGVAVDCGYGVAGSVTSGSEAGADGLRRASIGGERGVGIASGREWQRGDMTANISQEAGLWDWLFHQAVPSKGKVSTLGHSATLSKSSASIFTNFHIIPVLHRSSSPILDCQSAGISAPPIQAPFSRSRVRHRTTQRWLPSLPPSPGGHCTSPDATFTRYRRGFQQLTSHCWPS</sequence>
<comment type="caution">
    <text evidence="1">The sequence shown here is derived from an EMBL/GenBank/DDBJ whole genome shotgun (WGS) entry which is preliminary data.</text>
</comment>
<reference evidence="1 2" key="1">
    <citation type="submission" date="2014-02" db="EMBL/GenBank/DDBJ databases">
        <title>The genome sequence of Colletotrichum nymphaeae SA-01.</title>
        <authorList>
            <person name="Baroncelli R."/>
            <person name="Thon M.R."/>
        </authorList>
    </citation>
    <scope>NUCLEOTIDE SEQUENCE [LARGE SCALE GENOMIC DNA]</scope>
    <source>
        <strain evidence="1 2">SA-01</strain>
    </source>
</reference>
<gene>
    <name evidence="1" type="ORF">CNYM01_10957</name>
</gene>
<organism evidence="1 2">
    <name type="scientific">Colletotrichum nymphaeae SA-01</name>
    <dbReference type="NCBI Taxonomy" id="1460502"/>
    <lineage>
        <taxon>Eukaryota</taxon>
        <taxon>Fungi</taxon>
        <taxon>Dikarya</taxon>
        <taxon>Ascomycota</taxon>
        <taxon>Pezizomycotina</taxon>
        <taxon>Sordariomycetes</taxon>
        <taxon>Hypocreomycetidae</taxon>
        <taxon>Glomerellales</taxon>
        <taxon>Glomerellaceae</taxon>
        <taxon>Colletotrichum</taxon>
        <taxon>Colletotrichum acutatum species complex</taxon>
    </lineage>
</organism>
<evidence type="ECO:0000313" key="2">
    <source>
        <dbReference type="Proteomes" id="UP000070054"/>
    </source>
</evidence>